<keyword evidence="1" id="KW-0249">Electron transport</keyword>
<keyword evidence="1" id="KW-0679">Respiratory chain</keyword>
<gene>
    <name evidence="3" type="ORF">IV203_024019</name>
    <name evidence="2" type="ORF">IV203_024544</name>
</gene>
<evidence type="ECO:0000313" key="3">
    <source>
        <dbReference type="EMBL" id="KAG7340476.1"/>
    </source>
</evidence>
<dbReference type="PANTHER" id="PTHR12219">
    <property type="entry name" value="NADH-UBIQUINONE OXIDOREDUCTASE"/>
    <property type="match status" value="1"/>
</dbReference>
<keyword evidence="1" id="KW-0813">Transport</keyword>
<keyword evidence="1" id="KW-0999">Mitochondrion inner membrane</keyword>
<dbReference type="Pfam" id="PF04800">
    <property type="entry name" value="NDUS4"/>
    <property type="match status" value="1"/>
</dbReference>
<evidence type="ECO:0000313" key="2">
    <source>
        <dbReference type="EMBL" id="KAG7338296.1"/>
    </source>
</evidence>
<accession>A0A9K3K849</accession>
<evidence type="ECO:0000256" key="1">
    <source>
        <dbReference type="RuleBase" id="RU367010"/>
    </source>
</evidence>
<dbReference type="GO" id="GO:0005743">
    <property type="term" value="C:mitochondrial inner membrane"/>
    <property type="evidence" value="ECO:0007669"/>
    <property type="project" value="UniProtKB-SubCell"/>
</dbReference>
<keyword evidence="4" id="KW-1185">Reference proteome</keyword>
<dbReference type="Proteomes" id="UP000693970">
    <property type="component" value="Unassembled WGS sequence"/>
</dbReference>
<dbReference type="OrthoDB" id="3089at2759"/>
<protein>
    <recommendedName>
        <fullName evidence="1">NADH dehydrogenase [ubiquinone] iron-sulfur protein 4, mitochondrial</fullName>
    </recommendedName>
</protein>
<dbReference type="AlphaFoldDB" id="A0A9K3K849"/>
<reference evidence="2" key="2">
    <citation type="submission" date="2021-04" db="EMBL/GenBank/DDBJ databases">
        <authorList>
            <person name="Podell S."/>
        </authorList>
    </citation>
    <scope>NUCLEOTIDE SEQUENCE</scope>
    <source>
        <strain evidence="2">Hildebrandi</strain>
    </source>
</reference>
<dbReference type="PANTHER" id="PTHR12219:SF8">
    <property type="entry name" value="NADH DEHYDROGENASE [UBIQUINONE] IRON-SULFUR PROTEIN 4, MITOCHONDRIAL"/>
    <property type="match status" value="1"/>
</dbReference>
<name>A0A9K3K849_9STRA</name>
<evidence type="ECO:0000313" key="4">
    <source>
        <dbReference type="Proteomes" id="UP000693970"/>
    </source>
</evidence>
<keyword evidence="1" id="KW-0496">Mitochondrion</keyword>
<keyword evidence="1" id="KW-0472">Membrane</keyword>
<dbReference type="InterPro" id="IPR006885">
    <property type="entry name" value="NADH_UbQ_FeS_4_mit-like"/>
</dbReference>
<dbReference type="EMBL" id="JAGRRH010000027">
    <property type="protein sequence ID" value="KAG7340476.1"/>
    <property type="molecule type" value="Genomic_DNA"/>
</dbReference>
<comment type="subcellular location">
    <subcellularLocation>
        <location evidence="1">Mitochondrion inner membrane</location>
        <topology evidence="1">Peripheral membrane protein</topology>
        <orientation evidence="1">Matrix side</orientation>
    </subcellularLocation>
</comment>
<comment type="caution">
    <text evidence="2">The sequence shown here is derived from an EMBL/GenBank/DDBJ whole genome shotgun (WGS) entry which is preliminary data.</text>
</comment>
<reference evidence="2" key="1">
    <citation type="journal article" date="2021" name="Sci. Rep.">
        <title>Diploid genomic architecture of Nitzschia inconspicua, an elite biomass production diatom.</title>
        <authorList>
            <person name="Oliver A."/>
            <person name="Podell S."/>
            <person name="Pinowska A."/>
            <person name="Traller J.C."/>
            <person name="Smith S.R."/>
            <person name="McClure R."/>
            <person name="Beliaev A."/>
            <person name="Bohutskyi P."/>
            <person name="Hill E.A."/>
            <person name="Rabines A."/>
            <person name="Zheng H."/>
            <person name="Allen L.Z."/>
            <person name="Kuo A."/>
            <person name="Grigoriev I.V."/>
            <person name="Allen A.E."/>
            <person name="Hazlebeck D."/>
            <person name="Allen E.E."/>
        </authorList>
    </citation>
    <scope>NUCLEOTIDE SEQUENCE</scope>
    <source>
        <strain evidence="2">Hildebrandi</strain>
    </source>
</reference>
<dbReference type="EMBL" id="JAGRRH010000060">
    <property type="protein sequence ID" value="KAG7338296.1"/>
    <property type="molecule type" value="Genomic_DNA"/>
</dbReference>
<comment type="similarity">
    <text evidence="1">Belongs to the complex I NDUFS4 subunit family.</text>
</comment>
<comment type="function">
    <text evidence="1">Accessory subunit of the mitochondrial membrane respiratory chain NADH dehydrogenase (Complex I), that is believed not to be involved in catalysis. Complex I functions in the transfer of electrons from NADH to the respiratory chain. The immediate electron acceptor for the enzyme is believed to be ubiquinone.</text>
</comment>
<keyword evidence="1" id="KW-0809">Transit peptide</keyword>
<proteinExistence type="inferred from homology"/>
<sequence>MLSSIRPIAARCLVVGKGKPTSLCSQQNQQQFQRTMVTVKKALVKAGETEEPEDVPALEKRMEQMAEKDPMMVFDSGTNLPDPVMPENMAEVSALDPAYKTSVRMPDGRERMVVIKQQRARPNQSPLNPEKYWKISFNDDGSVGERWKNSLMGWNSTADTMGCDPPLYFKNAQEAVYFAEKRGWKYVVKEPIVRKLRDDDAQYQDNFLSQAVAGLVKREGVQCDWWKRSEAGCSHYFRPLKYHGDGVVRQHGPNMNEASVPHTASYFKLR</sequence>
<dbReference type="GO" id="GO:0022900">
    <property type="term" value="P:electron transport chain"/>
    <property type="evidence" value="ECO:0007669"/>
    <property type="project" value="InterPro"/>
</dbReference>
<organism evidence="2 4">
    <name type="scientific">Nitzschia inconspicua</name>
    <dbReference type="NCBI Taxonomy" id="303405"/>
    <lineage>
        <taxon>Eukaryota</taxon>
        <taxon>Sar</taxon>
        <taxon>Stramenopiles</taxon>
        <taxon>Ochrophyta</taxon>
        <taxon>Bacillariophyta</taxon>
        <taxon>Bacillariophyceae</taxon>
        <taxon>Bacillariophycidae</taxon>
        <taxon>Bacillariales</taxon>
        <taxon>Bacillariaceae</taxon>
        <taxon>Nitzschia</taxon>
    </lineage>
</organism>